<evidence type="ECO:0000256" key="7">
    <source>
        <dbReference type="ARBA" id="ARBA00022833"/>
    </source>
</evidence>
<evidence type="ECO:0000256" key="5">
    <source>
        <dbReference type="ARBA" id="ARBA00022723"/>
    </source>
</evidence>
<comment type="similarity">
    <text evidence="9">Belongs to the ZNF593/BUD20 C2H2-type zinc-finger protein family.</text>
</comment>
<dbReference type="EMBL" id="SGPK01000475">
    <property type="protein sequence ID" value="THH03275.1"/>
    <property type="molecule type" value="Genomic_DNA"/>
</dbReference>
<dbReference type="InterPro" id="IPR056279">
    <property type="entry name" value="Aip3p_Bud6_N"/>
</dbReference>
<keyword evidence="8" id="KW-0539">Nucleus</keyword>
<evidence type="ECO:0000256" key="1">
    <source>
        <dbReference type="ARBA" id="ARBA00004123"/>
    </source>
</evidence>
<evidence type="ECO:0000313" key="12">
    <source>
        <dbReference type="Proteomes" id="UP000308199"/>
    </source>
</evidence>
<dbReference type="GO" id="GO:0042254">
    <property type="term" value="P:ribosome biogenesis"/>
    <property type="evidence" value="ECO:0007669"/>
    <property type="project" value="UniProtKB-KW"/>
</dbReference>
<evidence type="ECO:0000256" key="9">
    <source>
        <dbReference type="ARBA" id="ARBA00038064"/>
    </source>
</evidence>
<dbReference type="InterPro" id="IPR051879">
    <property type="entry name" value="C2H2-ZF_Maturation_Protein"/>
</dbReference>
<dbReference type="GO" id="GO:0008270">
    <property type="term" value="F:zinc ion binding"/>
    <property type="evidence" value="ECO:0007669"/>
    <property type="project" value="UniProtKB-KW"/>
</dbReference>
<dbReference type="AlphaFoldDB" id="A0A4S4KWZ6"/>
<evidence type="ECO:0000256" key="6">
    <source>
        <dbReference type="ARBA" id="ARBA00022771"/>
    </source>
</evidence>
<proteinExistence type="inferred from homology"/>
<evidence type="ECO:0000259" key="10">
    <source>
        <dbReference type="PROSITE" id="PS00028"/>
    </source>
</evidence>
<keyword evidence="12" id="KW-1185">Reference proteome</keyword>
<dbReference type="SUPFAM" id="SSF57667">
    <property type="entry name" value="beta-beta-alpha zinc fingers"/>
    <property type="match status" value="1"/>
</dbReference>
<reference evidence="11 12" key="1">
    <citation type="submission" date="2019-02" db="EMBL/GenBank/DDBJ databases">
        <title>Genome sequencing of the rare red list fungi Phellinidium pouzarii.</title>
        <authorList>
            <person name="Buettner E."/>
            <person name="Kellner H."/>
        </authorList>
    </citation>
    <scope>NUCLEOTIDE SEQUENCE [LARGE SCALE GENOMIC DNA]</scope>
    <source>
        <strain evidence="11 12">DSM 108285</strain>
    </source>
</reference>
<evidence type="ECO:0000313" key="11">
    <source>
        <dbReference type="EMBL" id="THH03275.1"/>
    </source>
</evidence>
<dbReference type="PANTHER" id="PTHR46095:SF1">
    <property type="entry name" value="ZINC FINGER PROTEIN 593"/>
    <property type="match status" value="1"/>
</dbReference>
<accession>A0A4S4KWZ6</accession>
<keyword evidence="6" id="KW-0863">Zinc-finger</keyword>
<keyword evidence="4" id="KW-0690">Ribosome biogenesis</keyword>
<organism evidence="11 12">
    <name type="scientific">Phellinidium pouzarii</name>
    <dbReference type="NCBI Taxonomy" id="167371"/>
    <lineage>
        <taxon>Eukaryota</taxon>
        <taxon>Fungi</taxon>
        <taxon>Dikarya</taxon>
        <taxon>Basidiomycota</taxon>
        <taxon>Agaricomycotina</taxon>
        <taxon>Agaricomycetes</taxon>
        <taxon>Hymenochaetales</taxon>
        <taxon>Hymenochaetaceae</taxon>
        <taxon>Phellinidium</taxon>
    </lineage>
</organism>
<feature type="domain" description="C2H2-type" evidence="10">
    <location>
        <begin position="238"/>
        <end position="260"/>
    </location>
</feature>
<dbReference type="OrthoDB" id="24683at2759"/>
<dbReference type="Pfam" id="PF12171">
    <property type="entry name" value="zf-C2H2_jaz"/>
    <property type="match status" value="1"/>
</dbReference>
<dbReference type="FunFam" id="3.30.160.60:FF:000299">
    <property type="entry name" value="Zinc finger protein 593"/>
    <property type="match status" value="1"/>
</dbReference>
<keyword evidence="3" id="KW-0963">Cytoplasm</keyword>
<name>A0A4S4KWZ6_9AGAM</name>
<dbReference type="InterPro" id="IPR013087">
    <property type="entry name" value="Znf_C2H2_type"/>
</dbReference>
<dbReference type="InterPro" id="IPR036236">
    <property type="entry name" value="Znf_C2H2_sf"/>
</dbReference>
<evidence type="ECO:0000256" key="3">
    <source>
        <dbReference type="ARBA" id="ARBA00022490"/>
    </source>
</evidence>
<keyword evidence="5" id="KW-0479">Metal-binding</keyword>
<dbReference type="PROSITE" id="PS00028">
    <property type="entry name" value="ZINC_FINGER_C2H2_1"/>
    <property type="match status" value="1"/>
</dbReference>
<dbReference type="PANTHER" id="PTHR46095">
    <property type="entry name" value="ZINC FINGER PROTEIN 593"/>
    <property type="match status" value="1"/>
</dbReference>
<dbReference type="Gene3D" id="3.30.160.60">
    <property type="entry name" value="Classic Zinc Finger"/>
    <property type="match status" value="1"/>
</dbReference>
<comment type="subcellular location">
    <subcellularLocation>
        <location evidence="2">Cytoplasm</location>
    </subcellularLocation>
    <subcellularLocation>
        <location evidence="1">Nucleus</location>
    </subcellularLocation>
</comment>
<dbReference type="GO" id="GO:0005634">
    <property type="term" value="C:nucleus"/>
    <property type="evidence" value="ECO:0007669"/>
    <property type="project" value="UniProtKB-SubCell"/>
</dbReference>
<evidence type="ECO:0000256" key="2">
    <source>
        <dbReference type="ARBA" id="ARBA00004496"/>
    </source>
</evidence>
<sequence length="298" mass="33536">MYTDVISTATRQPPTAQVQQNSIAVVSPPPRKEVTQTYHIQLGTPSLTATLPMQAPPSQHTAPDVPEAVTTLLDAMRRLEDTLRLWGAQQTTEEVASDVFVIVGNYFCEMLTAFASYGIDTEDILGFLPDLRRVLEECLNEDPTPENVDYLVTQARTIIASLLTGLSSKQPDYWRAVNARRRLDGRREQSLADTGISRKARTKDLDQIQLIDLDPKHRVALESQPIDIEKPGLAQHYCVECAKYYETDAALNFHWRSKVHKRRCKALKEPAYTIEESERAAGLGRENKRLQTTAMSIN</sequence>
<dbReference type="Pfam" id="PF23153">
    <property type="entry name" value="Aip3p_Bud6_N"/>
    <property type="match status" value="1"/>
</dbReference>
<dbReference type="Proteomes" id="UP000308199">
    <property type="component" value="Unassembled WGS sequence"/>
</dbReference>
<comment type="caution">
    <text evidence="11">The sequence shown here is derived from an EMBL/GenBank/DDBJ whole genome shotgun (WGS) entry which is preliminary data.</text>
</comment>
<dbReference type="GO" id="GO:0043021">
    <property type="term" value="F:ribonucleoprotein complex binding"/>
    <property type="evidence" value="ECO:0007669"/>
    <property type="project" value="UniProtKB-ARBA"/>
</dbReference>
<evidence type="ECO:0000256" key="8">
    <source>
        <dbReference type="ARBA" id="ARBA00023242"/>
    </source>
</evidence>
<protein>
    <recommendedName>
        <fullName evidence="10">C2H2-type domain-containing protein</fullName>
    </recommendedName>
</protein>
<dbReference type="GO" id="GO:0005737">
    <property type="term" value="C:cytoplasm"/>
    <property type="evidence" value="ECO:0007669"/>
    <property type="project" value="UniProtKB-SubCell"/>
</dbReference>
<evidence type="ECO:0000256" key="4">
    <source>
        <dbReference type="ARBA" id="ARBA00022517"/>
    </source>
</evidence>
<keyword evidence="7" id="KW-0862">Zinc</keyword>
<dbReference type="InterPro" id="IPR022755">
    <property type="entry name" value="Znf_C2H2_jaz"/>
</dbReference>
<gene>
    <name evidence="11" type="ORF">EW145_g6385</name>
</gene>